<dbReference type="NCBIfam" id="NF008763">
    <property type="entry name" value="PRK11798.1-2"/>
    <property type="match status" value="1"/>
</dbReference>
<proteinExistence type="predicted"/>
<dbReference type="GO" id="GO:0008233">
    <property type="term" value="F:peptidase activity"/>
    <property type="evidence" value="ECO:0007669"/>
    <property type="project" value="UniProtKB-KW"/>
</dbReference>
<dbReference type="GO" id="GO:0045732">
    <property type="term" value="P:positive regulation of protein catabolic process"/>
    <property type="evidence" value="ECO:0007669"/>
    <property type="project" value="TreeGrafter"/>
</dbReference>
<dbReference type="Gene3D" id="2.30.30.220">
    <property type="entry name" value="SspB-like"/>
    <property type="match status" value="1"/>
</dbReference>
<dbReference type="OrthoDB" id="9797358at2"/>
<feature type="compositionally biased region" description="Low complexity" evidence="1">
    <location>
        <begin position="117"/>
        <end position="137"/>
    </location>
</feature>
<evidence type="ECO:0000256" key="1">
    <source>
        <dbReference type="SAM" id="MobiDB-lite"/>
    </source>
</evidence>
<feature type="region of interest" description="Disordered" evidence="1">
    <location>
        <begin position="99"/>
        <end position="137"/>
    </location>
</feature>
<dbReference type="PANTHER" id="PTHR37486:SF1">
    <property type="entry name" value="STRINGENT STARVATION PROTEIN B"/>
    <property type="match status" value="1"/>
</dbReference>
<dbReference type="InterPro" id="IPR007481">
    <property type="entry name" value="SspB"/>
</dbReference>
<keyword evidence="3" id="KW-1185">Reference proteome</keyword>
<gene>
    <name evidence="2" type="ORF">E3W66_05290</name>
</gene>
<dbReference type="NCBIfam" id="NF008769">
    <property type="entry name" value="PRK11798.2-5"/>
    <property type="match status" value="1"/>
</dbReference>
<accession>A0A4Y8UHN1</accession>
<dbReference type="AlphaFoldDB" id="A0A4Y8UHN1"/>
<dbReference type="PANTHER" id="PTHR37486">
    <property type="entry name" value="STRINGENT STARVATION PROTEIN B"/>
    <property type="match status" value="1"/>
</dbReference>
<dbReference type="SUPFAM" id="SSF101738">
    <property type="entry name" value="SspB-like"/>
    <property type="match status" value="1"/>
</dbReference>
<dbReference type="Pfam" id="PF04386">
    <property type="entry name" value="SspB"/>
    <property type="match status" value="1"/>
</dbReference>
<evidence type="ECO:0000313" key="2">
    <source>
        <dbReference type="EMBL" id="TFH67671.1"/>
    </source>
</evidence>
<dbReference type="GO" id="GO:0006508">
    <property type="term" value="P:proteolysis"/>
    <property type="evidence" value="ECO:0007669"/>
    <property type="project" value="UniProtKB-KW"/>
</dbReference>
<dbReference type="GO" id="GO:0005840">
    <property type="term" value="C:ribosome"/>
    <property type="evidence" value="ECO:0007669"/>
    <property type="project" value="TreeGrafter"/>
</dbReference>
<evidence type="ECO:0000313" key="3">
    <source>
        <dbReference type="Proteomes" id="UP000298133"/>
    </source>
</evidence>
<sequence>MAMHSNQPYLLRAFYDWIVDNDCTPYVLVDANHPDAAVPQQHVSDGQIVLNIAPRAVSAFHIDLDGIAFNARFGGMPTDIYLPAAAILSIYAQENGQGIVFERSGDPPPPPRPTAVKRAAPGGAKKSGPATKLRVVK</sequence>
<dbReference type="InterPro" id="IPR036760">
    <property type="entry name" value="SspB-like_sf"/>
</dbReference>
<organism evidence="2 3">
    <name type="scientific">Gammaproteobacteria bacterium LSUCC0057</name>
    <dbReference type="NCBI Taxonomy" id="2559237"/>
    <lineage>
        <taxon>Bacteria</taxon>
        <taxon>Pseudomonadati</taxon>
        <taxon>Pseudomonadota</taxon>
        <taxon>Gammaproteobacteria</taxon>
        <taxon>Cellvibrionales</taxon>
        <taxon>Porticoccaceae</taxon>
        <taxon>SAR92 clade</taxon>
    </lineage>
</organism>
<keyword evidence="2" id="KW-0645">Protease</keyword>
<keyword evidence="2" id="KW-0378">Hydrolase</keyword>
<dbReference type="Proteomes" id="UP000298133">
    <property type="component" value="Unassembled WGS sequence"/>
</dbReference>
<protein>
    <submittedName>
        <fullName evidence="2">ClpXP protease specificity-enhancing factor</fullName>
    </submittedName>
</protein>
<name>A0A4Y8UHN1_9GAMM</name>
<reference evidence="2 3" key="1">
    <citation type="submission" date="2019-03" db="EMBL/GenBank/DDBJ databases">
        <title>Draft genome of Gammaproteobacteria bacterium LSUCC0057, a member of the SAR92 clade.</title>
        <authorList>
            <person name="Lanclos V.C."/>
            <person name="Doiron C."/>
            <person name="Henson M.W."/>
            <person name="Thrash J.C."/>
        </authorList>
    </citation>
    <scope>NUCLEOTIDE SEQUENCE [LARGE SCALE GENOMIC DNA]</scope>
    <source>
        <strain evidence="2 3">LSUCC0057</strain>
    </source>
</reference>
<dbReference type="GO" id="GO:0005829">
    <property type="term" value="C:cytosol"/>
    <property type="evidence" value="ECO:0007669"/>
    <property type="project" value="TreeGrafter"/>
</dbReference>
<dbReference type="EMBL" id="SPIA01000002">
    <property type="protein sequence ID" value="TFH67671.1"/>
    <property type="molecule type" value="Genomic_DNA"/>
</dbReference>
<comment type="caution">
    <text evidence="2">The sequence shown here is derived from an EMBL/GenBank/DDBJ whole genome shotgun (WGS) entry which is preliminary data.</text>
</comment>